<evidence type="ECO:0000313" key="4">
    <source>
        <dbReference type="Proteomes" id="UP001431010"/>
    </source>
</evidence>
<accession>A0ABY3R9M1</accession>
<keyword evidence="2" id="KW-1133">Transmembrane helix</keyword>
<dbReference type="Proteomes" id="UP001431010">
    <property type="component" value="Chromosome"/>
</dbReference>
<dbReference type="EMBL" id="CP088156">
    <property type="protein sequence ID" value="UFZ04070.1"/>
    <property type="molecule type" value="Genomic_DNA"/>
</dbReference>
<keyword evidence="4" id="KW-1185">Reference proteome</keyword>
<protein>
    <submittedName>
        <fullName evidence="3">PepSY domain-containing protein</fullName>
    </submittedName>
</protein>
<reference evidence="3" key="1">
    <citation type="journal article" date="2024" name="Antonie Van Leeuwenhoek">
        <title>Bradyrhizobium ontarionense sp. nov., a novel bacterial symbiont isolated from Aeschynomene indica (Indian jointvetch), harbours photosynthesis, nitrogen fixation and nitrous oxide (N2O) reductase genes.</title>
        <authorList>
            <person name="Bromfield E.S.P."/>
            <person name="Cloutier S."/>
        </authorList>
    </citation>
    <scope>NUCLEOTIDE SEQUENCE</scope>
    <source>
        <strain evidence="3">A19</strain>
    </source>
</reference>
<feature type="transmembrane region" description="Helical" evidence="2">
    <location>
        <begin position="199"/>
        <end position="222"/>
    </location>
</feature>
<proteinExistence type="predicted"/>
<dbReference type="PANTHER" id="PTHR34219">
    <property type="entry name" value="IRON-REGULATED INNER MEMBRANE PROTEIN-RELATED"/>
    <property type="match status" value="1"/>
</dbReference>
<evidence type="ECO:0000313" key="3">
    <source>
        <dbReference type="EMBL" id="UFZ04070.1"/>
    </source>
</evidence>
<feature type="compositionally biased region" description="Basic and acidic residues" evidence="1">
    <location>
        <begin position="244"/>
        <end position="254"/>
    </location>
</feature>
<dbReference type="Pfam" id="PF03929">
    <property type="entry name" value="PepSY_TM"/>
    <property type="match status" value="1"/>
</dbReference>
<name>A0ABY3R9M1_9BRAD</name>
<keyword evidence="2" id="KW-0472">Membrane</keyword>
<feature type="transmembrane region" description="Helical" evidence="2">
    <location>
        <begin position="149"/>
        <end position="167"/>
    </location>
</feature>
<keyword evidence="2" id="KW-0812">Transmembrane</keyword>
<feature type="transmembrane region" description="Helical" evidence="2">
    <location>
        <begin position="9"/>
        <end position="35"/>
    </location>
</feature>
<dbReference type="RefSeq" id="WP_231320082.1">
    <property type="nucleotide sequence ID" value="NZ_CP088156.1"/>
</dbReference>
<dbReference type="InterPro" id="IPR005625">
    <property type="entry name" value="PepSY-ass_TM"/>
</dbReference>
<feature type="region of interest" description="Disordered" evidence="1">
    <location>
        <begin position="237"/>
        <end position="256"/>
    </location>
</feature>
<gene>
    <name evidence="3" type="ORF">LQG66_33580</name>
</gene>
<organism evidence="3 4">
    <name type="scientific">Bradyrhizobium ontarionense</name>
    <dbReference type="NCBI Taxonomy" id="2898149"/>
    <lineage>
        <taxon>Bacteria</taxon>
        <taxon>Pseudomonadati</taxon>
        <taxon>Pseudomonadota</taxon>
        <taxon>Alphaproteobacteria</taxon>
        <taxon>Hyphomicrobiales</taxon>
        <taxon>Nitrobacteraceae</taxon>
        <taxon>Bradyrhizobium</taxon>
    </lineage>
</organism>
<dbReference type="PANTHER" id="PTHR34219:SF3">
    <property type="entry name" value="BLL7967 PROTEIN"/>
    <property type="match status" value="1"/>
</dbReference>
<evidence type="ECO:0000256" key="2">
    <source>
        <dbReference type="SAM" id="Phobius"/>
    </source>
</evidence>
<sequence>MSKFPIKPLLLQIHSVAGLAAALVLAMMGITGAIMSFEDEIQAGLNASLAHVPPGAVAPLAPGELVARLQADPDGGKVAAITLSRDPSAAVRIRFARGEDGARPSSVFVDPRDGHVLGTPRGEAFFATVRRLHRWLLLPGDGNGAGRQITGAAVLGLVVLLITGLVLRWPRRAGSAALWLKPQLGLSGRGLHRSLHTVIGTWLLPVYLVMALTGLSYSYGWYKDGLTWLLAPASPPMQMSSPKAPRDGRSESRPEPQPVALDLVWATVLREAGDRFSTVQLTLPAGAGTAVRVRSWLHDANDGARDEFRVDGVSGRLLAAERYADKTPGERALARILDIHRGSILGLPGQIVFMMAGALMPLFAVTGVLLYVSRRRLRRPRQAPSIQLVPGE</sequence>
<evidence type="ECO:0000256" key="1">
    <source>
        <dbReference type="SAM" id="MobiDB-lite"/>
    </source>
</evidence>
<feature type="transmembrane region" description="Helical" evidence="2">
    <location>
        <begin position="351"/>
        <end position="372"/>
    </location>
</feature>